<proteinExistence type="predicted"/>
<sequence>MLTAGRRHHLDQPGLALAGGRVVERAVERLDAFLGRLAKAA</sequence>
<dbReference type="AlphaFoldDB" id="A0A840A4D6"/>
<keyword evidence="2" id="KW-1185">Reference proteome</keyword>
<comment type="caution">
    <text evidence="1">The sequence shown here is derived from an EMBL/GenBank/DDBJ whole genome shotgun (WGS) entry which is preliminary data.</text>
</comment>
<reference evidence="1 2" key="1">
    <citation type="submission" date="2020-08" db="EMBL/GenBank/DDBJ databases">
        <title>Genomic Encyclopedia of Type Strains, Phase IV (KMG-IV): sequencing the most valuable type-strain genomes for metagenomic binning, comparative biology and taxonomic classification.</title>
        <authorList>
            <person name="Goeker M."/>
        </authorList>
    </citation>
    <scope>NUCLEOTIDE SEQUENCE [LARGE SCALE GENOMIC DNA]</scope>
    <source>
        <strain evidence="1 2">DSM 21793</strain>
    </source>
</reference>
<evidence type="ECO:0000313" key="1">
    <source>
        <dbReference type="EMBL" id="MBB3892533.1"/>
    </source>
</evidence>
<dbReference type="RefSeq" id="WP_281372709.1">
    <property type="nucleotide sequence ID" value="NZ_JACIDK010000005.1"/>
</dbReference>
<accession>A0A840A4D6</accession>
<evidence type="ECO:0000313" key="2">
    <source>
        <dbReference type="Proteomes" id="UP000530564"/>
    </source>
</evidence>
<gene>
    <name evidence="1" type="ORF">GGQ61_003269</name>
</gene>
<name>A0A840A4D6_9CAUL</name>
<dbReference type="Proteomes" id="UP000530564">
    <property type="component" value="Unassembled WGS sequence"/>
</dbReference>
<dbReference type="EMBL" id="JACIDK010000005">
    <property type="protein sequence ID" value="MBB3892533.1"/>
    <property type="molecule type" value="Genomic_DNA"/>
</dbReference>
<organism evidence="1 2">
    <name type="scientific">Phenylobacterium haematophilum</name>
    <dbReference type="NCBI Taxonomy" id="98513"/>
    <lineage>
        <taxon>Bacteria</taxon>
        <taxon>Pseudomonadati</taxon>
        <taxon>Pseudomonadota</taxon>
        <taxon>Alphaproteobacteria</taxon>
        <taxon>Caulobacterales</taxon>
        <taxon>Caulobacteraceae</taxon>
        <taxon>Phenylobacterium</taxon>
    </lineage>
</organism>
<protein>
    <submittedName>
        <fullName evidence="1">Uncharacterized protein</fullName>
    </submittedName>
</protein>